<accession>A0A645IXH7</accession>
<reference evidence="1" key="1">
    <citation type="submission" date="2019-08" db="EMBL/GenBank/DDBJ databases">
        <authorList>
            <person name="Kucharzyk K."/>
            <person name="Murdoch R.W."/>
            <person name="Higgins S."/>
            <person name="Loffler F."/>
        </authorList>
    </citation>
    <scope>NUCLEOTIDE SEQUENCE</scope>
</reference>
<comment type="caution">
    <text evidence="1">The sequence shown here is derived from an EMBL/GenBank/DDBJ whole genome shotgun (WGS) entry which is preliminary data.</text>
</comment>
<dbReference type="EMBL" id="VSSQ01126145">
    <property type="protein sequence ID" value="MPN56135.1"/>
    <property type="molecule type" value="Genomic_DNA"/>
</dbReference>
<proteinExistence type="predicted"/>
<evidence type="ECO:0000313" key="1">
    <source>
        <dbReference type="EMBL" id="MPN56135.1"/>
    </source>
</evidence>
<dbReference type="AlphaFoldDB" id="A0A645IXH7"/>
<protein>
    <submittedName>
        <fullName evidence="1">Uncharacterized protein</fullName>
    </submittedName>
</protein>
<name>A0A645IXH7_9ZZZZ</name>
<organism evidence="1">
    <name type="scientific">bioreactor metagenome</name>
    <dbReference type="NCBI Taxonomy" id="1076179"/>
    <lineage>
        <taxon>unclassified sequences</taxon>
        <taxon>metagenomes</taxon>
        <taxon>ecological metagenomes</taxon>
    </lineage>
</organism>
<gene>
    <name evidence="1" type="ORF">SDC9_203821</name>
</gene>
<sequence>MFALFGGDADSVVVDVDAYLVTGQFGIDRNATTRVLEGIAQQIT</sequence>